<evidence type="ECO:0000313" key="17">
    <source>
        <dbReference type="Ensembl" id="ENSCMIP00000010387.1"/>
    </source>
</evidence>
<evidence type="ECO:0000256" key="2">
    <source>
        <dbReference type="ARBA" id="ARBA00022448"/>
    </source>
</evidence>
<keyword evidence="2" id="KW-0813">Transport</keyword>
<comment type="catalytic activity">
    <reaction evidence="13">
        <text>Cs(+)(in) = Cs(+)(out)</text>
        <dbReference type="Rhea" id="RHEA:78555"/>
        <dbReference type="ChEBI" id="CHEBI:49547"/>
    </reaction>
</comment>
<dbReference type="Ensembl" id="ENSCMIT00000010659.1">
    <property type="protein sequence ID" value="ENSCMIP00000010387.1"/>
    <property type="gene ID" value="ENSCMIG00000005483.1"/>
</dbReference>
<evidence type="ECO:0000256" key="12">
    <source>
        <dbReference type="ARBA" id="ARBA00044657"/>
    </source>
</evidence>
<evidence type="ECO:0000256" key="13">
    <source>
        <dbReference type="ARBA" id="ARBA00044691"/>
    </source>
</evidence>
<keyword evidence="18" id="KW-1185">Reference proteome</keyword>
<evidence type="ECO:0000256" key="11">
    <source>
        <dbReference type="ARBA" id="ARBA00034430"/>
    </source>
</evidence>
<evidence type="ECO:0000256" key="8">
    <source>
        <dbReference type="ARBA" id="ARBA00023136"/>
    </source>
</evidence>
<dbReference type="GO" id="GO:0005886">
    <property type="term" value="C:plasma membrane"/>
    <property type="evidence" value="ECO:0007669"/>
    <property type="project" value="UniProtKB-SubCell"/>
</dbReference>
<accession>A0A4W3H5E4</accession>
<evidence type="ECO:0000256" key="3">
    <source>
        <dbReference type="ARBA" id="ARBA00022475"/>
    </source>
</evidence>
<dbReference type="InterPro" id="IPR003280">
    <property type="entry name" value="2pore_dom_K_chnl"/>
</dbReference>
<evidence type="ECO:0000256" key="6">
    <source>
        <dbReference type="ARBA" id="ARBA00022989"/>
    </source>
</evidence>
<dbReference type="GO" id="GO:0022841">
    <property type="term" value="F:potassium ion leak channel activity"/>
    <property type="evidence" value="ECO:0007669"/>
    <property type="project" value="TreeGrafter"/>
</dbReference>
<dbReference type="PANTHER" id="PTHR11003">
    <property type="entry name" value="POTASSIUM CHANNEL, SUBFAMILY K"/>
    <property type="match status" value="1"/>
</dbReference>
<feature type="transmembrane region" description="Helical" evidence="15">
    <location>
        <begin position="7"/>
        <end position="27"/>
    </location>
</feature>
<dbReference type="Pfam" id="PF07885">
    <property type="entry name" value="Ion_trans_2"/>
    <property type="match status" value="1"/>
</dbReference>
<evidence type="ECO:0000256" key="5">
    <source>
        <dbReference type="ARBA" id="ARBA00022958"/>
    </source>
</evidence>
<feature type="transmembrane region" description="Helical" evidence="15">
    <location>
        <begin position="118"/>
        <end position="145"/>
    </location>
</feature>
<evidence type="ECO:0000256" key="7">
    <source>
        <dbReference type="ARBA" id="ARBA00023065"/>
    </source>
</evidence>
<evidence type="ECO:0000256" key="4">
    <source>
        <dbReference type="ARBA" id="ARBA00022692"/>
    </source>
</evidence>
<sequence>MNKQTVLIIVVLVLMYLVMGASIFQILEQPYEVEQKRLIVNEKNKFISSHSCVDSQDLAGFIRHVMTAMDSGVDPIGNWSNTSKNWDLGSSFFFSGTVITTIGFGSTAPKSKWGRIFCVFYALVGIPMFGFLLAGVGELLGSALGNLISKVEYIRWKVSATVVRVISTLVSILIGCLIFMVTPVLVFEHIEEGQGREITAGHRLSSDRAVHVPSDPEEGREGSLQQTHLEPLQEVSGPPIDFTIQGLTYIDATPGSSPGDLPTPTAAISPARSPGLGPSLRLNPGQWLRRSRRNLTSRLGFSEDGNRTRDKGESV</sequence>
<reference evidence="17" key="5">
    <citation type="submission" date="2025-09" db="UniProtKB">
        <authorList>
            <consortium name="Ensembl"/>
        </authorList>
    </citation>
    <scope>IDENTIFICATION</scope>
</reference>
<proteinExistence type="predicted"/>
<dbReference type="AlphaFoldDB" id="A0A4W3H5E4"/>
<feature type="domain" description="Potassium channel" evidence="16">
    <location>
        <begin position="81"/>
        <end position="140"/>
    </location>
</feature>
<keyword evidence="10" id="KW-0407">Ion channel</keyword>
<keyword evidence="8 15" id="KW-0472">Membrane</keyword>
<keyword evidence="7" id="KW-0406">Ion transport</keyword>
<comment type="catalytic activity">
    <reaction evidence="12">
        <text>Rb(+)(in) = Rb(+)(out)</text>
        <dbReference type="Rhea" id="RHEA:78547"/>
        <dbReference type="ChEBI" id="CHEBI:49847"/>
    </reaction>
</comment>
<reference evidence="17" key="4">
    <citation type="submission" date="2025-08" db="UniProtKB">
        <authorList>
            <consortium name="Ensembl"/>
        </authorList>
    </citation>
    <scope>IDENTIFICATION</scope>
</reference>
<dbReference type="STRING" id="7868.ENSCMIP00000010387"/>
<evidence type="ECO:0000256" key="10">
    <source>
        <dbReference type="ARBA" id="ARBA00023303"/>
    </source>
</evidence>
<dbReference type="GeneTree" id="ENSGT00940000160310"/>
<reference evidence="18" key="3">
    <citation type="journal article" date="2014" name="Nature">
        <title>Elephant shark genome provides unique insights into gnathostome evolution.</title>
        <authorList>
            <consortium name="International Elephant Shark Genome Sequencing Consortium"/>
            <person name="Venkatesh B."/>
            <person name="Lee A.P."/>
            <person name="Ravi V."/>
            <person name="Maurya A.K."/>
            <person name="Lian M.M."/>
            <person name="Swann J.B."/>
            <person name="Ohta Y."/>
            <person name="Flajnik M.F."/>
            <person name="Sutoh Y."/>
            <person name="Kasahara M."/>
            <person name="Hoon S."/>
            <person name="Gangu V."/>
            <person name="Roy S.W."/>
            <person name="Irimia M."/>
            <person name="Korzh V."/>
            <person name="Kondrychyn I."/>
            <person name="Lim Z.W."/>
            <person name="Tay B.H."/>
            <person name="Tohari S."/>
            <person name="Kong K.W."/>
            <person name="Ho S."/>
            <person name="Lorente-Galdos B."/>
            <person name="Quilez J."/>
            <person name="Marques-Bonet T."/>
            <person name="Raney B.J."/>
            <person name="Ingham P.W."/>
            <person name="Tay A."/>
            <person name="Hillier L.W."/>
            <person name="Minx P."/>
            <person name="Boehm T."/>
            <person name="Wilson R.K."/>
            <person name="Brenner S."/>
            <person name="Warren W.C."/>
        </authorList>
    </citation>
    <scope>NUCLEOTIDE SEQUENCE [LARGE SCALE GENOMIC DNA]</scope>
</reference>
<feature type="region of interest" description="Disordered" evidence="14">
    <location>
        <begin position="253"/>
        <end position="315"/>
    </location>
</feature>
<name>A0A4W3H5E4_CALMI</name>
<dbReference type="Gene3D" id="1.10.287.70">
    <property type="match status" value="1"/>
</dbReference>
<organism evidence="17 18">
    <name type="scientific">Callorhinchus milii</name>
    <name type="common">Ghost shark</name>
    <dbReference type="NCBI Taxonomy" id="7868"/>
    <lineage>
        <taxon>Eukaryota</taxon>
        <taxon>Metazoa</taxon>
        <taxon>Chordata</taxon>
        <taxon>Craniata</taxon>
        <taxon>Vertebrata</taxon>
        <taxon>Chondrichthyes</taxon>
        <taxon>Holocephali</taxon>
        <taxon>Chimaeriformes</taxon>
        <taxon>Callorhinchidae</taxon>
        <taxon>Callorhinchus</taxon>
    </lineage>
</organism>
<evidence type="ECO:0000256" key="9">
    <source>
        <dbReference type="ARBA" id="ARBA00023157"/>
    </source>
</evidence>
<evidence type="ECO:0000256" key="1">
    <source>
        <dbReference type="ARBA" id="ARBA00004651"/>
    </source>
</evidence>
<comment type="subcellular location">
    <subcellularLocation>
        <location evidence="1">Cell membrane</location>
        <topology evidence="1">Multi-pass membrane protein</topology>
    </subcellularLocation>
</comment>
<keyword evidence="4 15" id="KW-0812">Transmembrane</keyword>
<protein>
    <submittedName>
        <fullName evidence="17">Potassium two pore domain channel subfamily K member 4</fullName>
    </submittedName>
</protein>
<dbReference type="GO" id="GO:0015271">
    <property type="term" value="F:outward rectifier potassium channel activity"/>
    <property type="evidence" value="ECO:0007669"/>
    <property type="project" value="TreeGrafter"/>
</dbReference>
<evidence type="ECO:0000256" key="14">
    <source>
        <dbReference type="SAM" id="MobiDB-lite"/>
    </source>
</evidence>
<reference evidence="18" key="1">
    <citation type="journal article" date="2006" name="Science">
        <title>Ancient noncoding elements conserved in the human genome.</title>
        <authorList>
            <person name="Venkatesh B."/>
            <person name="Kirkness E.F."/>
            <person name="Loh Y.H."/>
            <person name="Halpern A.L."/>
            <person name="Lee A.P."/>
            <person name="Johnson J."/>
            <person name="Dandona N."/>
            <person name="Viswanathan L.D."/>
            <person name="Tay A."/>
            <person name="Venter J.C."/>
            <person name="Strausberg R.L."/>
            <person name="Brenner S."/>
        </authorList>
    </citation>
    <scope>NUCLEOTIDE SEQUENCE [LARGE SCALE GENOMIC DNA]</scope>
</reference>
<dbReference type="PRINTS" id="PR01499">
    <property type="entry name" value="TREKCHANNEL"/>
</dbReference>
<dbReference type="GO" id="GO:0030322">
    <property type="term" value="P:stabilization of membrane potential"/>
    <property type="evidence" value="ECO:0007669"/>
    <property type="project" value="TreeGrafter"/>
</dbReference>
<reference evidence="18" key="2">
    <citation type="journal article" date="2007" name="PLoS Biol.">
        <title>Survey sequencing and comparative analysis of the elephant shark (Callorhinchus milii) genome.</title>
        <authorList>
            <person name="Venkatesh B."/>
            <person name="Kirkness E.F."/>
            <person name="Loh Y.H."/>
            <person name="Halpern A.L."/>
            <person name="Lee A.P."/>
            <person name="Johnson J."/>
            <person name="Dandona N."/>
            <person name="Viswanathan L.D."/>
            <person name="Tay A."/>
            <person name="Venter J.C."/>
            <person name="Strausberg R.L."/>
            <person name="Brenner S."/>
        </authorList>
    </citation>
    <scope>NUCLEOTIDE SEQUENCE [LARGE SCALE GENOMIC DNA]</scope>
</reference>
<keyword evidence="9" id="KW-1015">Disulfide bond</keyword>
<keyword evidence="5" id="KW-0630">Potassium</keyword>
<evidence type="ECO:0000256" key="15">
    <source>
        <dbReference type="SAM" id="Phobius"/>
    </source>
</evidence>
<feature type="compositionally biased region" description="Basic and acidic residues" evidence="14">
    <location>
        <begin position="304"/>
        <end position="315"/>
    </location>
</feature>
<feature type="transmembrane region" description="Helical" evidence="15">
    <location>
        <begin position="88"/>
        <end position="106"/>
    </location>
</feature>
<evidence type="ECO:0000259" key="16">
    <source>
        <dbReference type="Pfam" id="PF07885"/>
    </source>
</evidence>
<dbReference type="InterPro" id="IPR003976">
    <property type="entry name" value="2pore_dom_K_chnl_TREK"/>
</dbReference>
<evidence type="ECO:0000313" key="18">
    <source>
        <dbReference type="Proteomes" id="UP000314986"/>
    </source>
</evidence>
<dbReference type="Proteomes" id="UP000314986">
    <property type="component" value="Unassembled WGS sequence"/>
</dbReference>
<keyword evidence="6 15" id="KW-1133">Transmembrane helix</keyword>
<feature type="region of interest" description="Disordered" evidence="14">
    <location>
        <begin position="205"/>
        <end position="225"/>
    </location>
</feature>
<dbReference type="InterPro" id="IPR013099">
    <property type="entry name" value="K_chnl_dom"/>
</dbReference>
<keyword evidence="3" id="KW-1003">Cell membrane</keyword>
<dbReference type="PANTHER" id="PTHR11003:SF334">
    <property type="entry name" value="FI03418P"/>
    <property type="match status" value="1"/>
</dbReference>
<comment type="catalytic activity">
    <reaction evidence="11">
        <text>K(+)(in) = K(+)(out)</text>
        <dbReference type="Rhea" id="RHEA:29463"/>
        <dbReference type="ChEBI" id="CHEBI:29103"/>
    </reaction>
</comment>
<dbReference type="SUPFAM" id="SSF81324">
    <property type="entry name" value="Voltage-gated potassium channels"/>
    <property type="match status" value="1"/>
</dbReference>
<feature type="transmembrane region" description="Helical" evidence="15">
    <location>
        <begin position="165"/>
        <end position="187"/>
    </location>
</feature>
<dbReference type="InParanoid" id="A0A4W3H5E4"/>